<evidence type="ECO:0000313" key="2">
    <source>
        <dbReference type="EMBL" id="AGQ19905.1"/>
    </source>
</evidence>
<reference evidence="2" key="1">
    <citation type="journal article" date="2013" name="Sci. Rep.">
        <title>Metagenomics uncovers a new group of low GC and ultra-small marine Actinobacteria.</title>
        <authorList>
            <person name="Ghai R."/>
            <person name="Mizuno C.M."/>
            <person name="Picazo A."/>
            <person name="Camacho A."/>
            <person name="Rodriguez-Valera F."/>
        </authorList>
    </citation>
    <scope>NUCLEOTIDE SEQUENCE</scope>
</reference>
<dbReference type="AlphaFoldDB" id="S5DSE7"/>
<accession>S5DSE7</accession>
<evidence type="ECO:0000256" key="1">
    <source>
        <dbReference type="SAM" id="Phobius"/>
    </source>
</evidence>
<protein>
    <submittedName>
        <fullName evidence="2">MedDCM-OCT-S43-C55-cds9</fullName>
    </submittedName>
</protein>
<keyword evidence="1" id="KW-0812">Transmembrane</keyword>
<feature type="transmembrane region" description="Helical" evidence="1">
    <location>
        <begin position="63"/>
        <end position="80"/>
    </location>
</feature>
<keyword evidence="1" id="KW-1133">Transmembrane helix</keyword>
<feature type="transmembrane region" description="Helical" evidence="1">
    <location>
        <begin position="39"/>
        <end position="57"/>
    </location>
</feature>
<name>S5DSE7_9ACTN</name>
<sequence>MVDGIDINQDDAEKALLPDDLNSLAVGSYIVPNPNIRKYYPVYVLLIVAITYIASLLLPFIDFTVSLVILVVVALMLYVINNKFLITQDEVIEEILNFIDHPIGYYSIALTFLFNLKNILTPVWTTIIYSHESPPKLKTIIEINAYSGELLSEPYTESINA</sequence>
<dbReference type="EMBL" id="KC811146">
    <property type="protein sequence ID" value="AGQ19905.1"/>
    <property type="molecule type" value="Genomic_DNA"/>
</dbReference>
<proteinExistence type="predicted"/>
<organism evidence="2">
    <name type="scientific">Candidatus Actinomarina minuta</name>
    <dbReference type="NCBI Taxonomy" id="1389454"/>
    <lineage>
        <taxon>Bacteria</taxon>
        <taxon>Bacillati</taxon>
        <taxon>Actinomycetota</taxon>
        <taxon>Actinomycetes</taxon>
        <taxon>Candidatus Actinomarinidae</taxon>
        <taxon>Candidatus Actinomarinales</taxon>
        <taxon>Candidatus Actinomarineae</taxon>
        <taxon>Candidatus Actinomarinaceae</taxon>
        <taxon>Candidatus Actinomarina</taxon>
    </lineage>
</organism>
<keyword evidence="1" id="KW-0472">Membrane</keyword>